<proteinExistence type="predicted"/>
<evidence type="ECO:0000313" key="2">
    <source>
        <dbReference type="EMBL" id="TRY79858.1"/>
    </source>
</evidence>
<name>A0A553PQ92_TIGCA</name>
<accession>A0A553PQ92</accession>
<reference evidence="2 3" key="1">
    <citation type="journal article" date="2018" name="Nat. Ecol. Evol.">
        <title>Genomic signatures of mitonuclear coevolution across populations of Tigriopus californicus.</title>
        <authorList>
            <person name="Barreto F.S."/>
            <person name="Watson E.T."/>
            <person name="Lima T.G."/>
            <person name="Willett C.S."/>
            <person name="Edmands S."/>
            <person name="Li W."/>
            <person name="Burton R.S."/>
        </authorList>
    </citation>
    <scope>NUCLEOTIDE SEQUENCE [LARGE SCALE GENOMIC DNA]</scope>
    <source>
        <strain evidence="2 3">San Diego</strain>
    </source>
</reference>
<keyword evidence="1" id="KW-0812">Transmembrane</keyword>
<evidence type="ECO:0000256" key="1">
    <source>
        <dbReference type="SAM" id="Phobius"/>
    </source>
</evidence>
<sequence>MEAKRQSILDMACAGADKKAIAKLTGANITTVRRACSLSLVLPAGISILLVWILFLAGIVRFLLIIFQSRPTTNRLKKEPIYDEVHRDDNYL</sequence>
<gene>
    <name evidence="2" type="ORF">TCAL_17072</name>
</gene>
<keyword evidence="1" id="KW-1133">Transmembrane helix</keyword>
<protein>
    <submittedName>
        <fullName evidence="2">Uncharacterized protein</fullName>
    </submittedName>
</protein>
<dbReference type="EMBL" id="VCGU01000002">
    <property type="protein sequence ID" value="TRY79858.1"/>
    <property type="molecule type" value="Genomic_DNA"/>
</dbReference>
<evidence type="ECO:0000313" key="3">
    <source>
        <dbReference type="Proteomes" id="UP000318571"/>
    </source>
</evidence>
<dbReference type="Proteomes" id="UP000318571">
    <property type="component" value="Chromosome 6"/>
</dbReference>
<comment type="caution">
    <text evidence="2">The sequence shown here is derived from an EMBL/GenBank/DDBJ whole genome shotgun (WGS) entry which is preliminary data.</text>
</comment>
<keyword evidence="3" id="KW-1185">Reference proteome</keyword>
<organism evidence="2 3">
    <name type="scientific">Tigriopus californicus</name>
    <name type="common">Marine copepod</name>
    <dbReference type="NCBI Taxonomy" id="6832"/>
    <lineage>
        <taxon>Eukaryota</taxon>
        <taxon>Metazoa</taxon>
        <taxon>Ecdysozoa</taxon>
        <taxon>Arthropoda</taxon>
        <taxon>Crustacea</taxon>
        <taxon>Multicrustacea</taxon>
        <taxon>Hexanauplia</taxon>
        <taxon>Copepoda</taxon>
        <taxon>Harpacticoida</taxon>
        <taxon>Harpacticidae</taxon>
        <taxon>Tigriopus</taxon>
    </lineage>
</organism>
<keyword evidence="1" id="KW-0472">Membrane</keyword>
<feature type="transmembrane region" description="Helical" evidence="1">
    <location>
        <begin position="40"/>
        <end position="67"/>
    </location>
</feature>
<dbReference type="AlphaFoldDB" id="A0A553PQ92"/>